<accession>A0A1D7V217</accession>
<protein>
    <submittedName>
        <fullName evidence="1">Uncharacterized protein</fullName>
    </submittedName>
</protein>
<sequence>MIGSIEFNGMTILPESKADDVSGQIDLNVWILPGVNKIKVKGLRKKKEDEIAPRIQAILYLGQKGQFPDEGQKISGYEWKEGEETQRKLPFEEEISFTPTEIPPSELWKIAEEIQWNADDKEKIQKLIADLYNGFQKKDEKKLLQLMEFRTKEFARARYISPDEEIKDLNKGVKSILKSVGGKLDKLELGDLQFQLIADKKVISVLTKTGKSPIESKKIGFSVPLFLSKIQGEWVISR</sequence>
<dbReference type="Proteomes" id="UP000094197">
    <property type="component" value="Chromosome 1"/>
</dbReference>
<dbReference type="KEGG" id="laj:A0128_02700"/>
<name>A0A1D7V217_9LEPT</name>
<dbReference type="EMBL" id="CP015217">
    <property type="protein sequence ID" value="AOP35857.1"/>
    <property type="molecule type" value="Genomic_DNA"/>
</dbReference>
<evidence type="ECO:0000313" key="2">
    <source>
        <dbReference type="Proteomes" id="UP000094197"/>
    </source>
</evidence>
<gene>
    <name evidence="1" type="ORF">A0128_02700</name>
</gene>
<reference evidence="1 2" key="1">
    <citation type="submission" date="2016-04" db="EMBL/GenBank/DDBJ databases">
        <title>Complete genome seqeunce of Leptospira alstonii serovar Room22.</title>
        <authorList>
            <person name="Nally J.E."/>
            <person name="Bayles D.O."/>
            <person name="Hurley D."/>
            <person name="Fanning S."/>
            <person name="McMahon B.J."/>
            <person name="Arent Z."/>
        </authorList>
    </citation>
    <scope>NUCLEOTIDE SEQUENCE [LARGE SCALE GENOMIC DNA]</scope>
    <source>
        <strain evidence="1 2">GWTS #1</strain>
    </source>
</reference>
<evidence type="ECO:0000313" key="1">
    <source>
        <dbReference type="EMBL" id="AOP35857.1"/>
    </source>
</evidence>
<keyword evidence="2" id="KW-1185">Reference proteome</keyword>
<dbReference type="OrthoDB" id="344665at2"/>
<dbReference type="AlphaFoldDB" id="A0A1D7V217"/>
<organism evidence="1 2">
    <name type="scientific">Leptospira tipperaryensis</name>
    <dbReference type="NCBI Taxonomy" id="2564040"/>
    <lineage>
        <taxon>Bacteria</taxon>
        <taxon>Pseudomonadati</taxon>
        <taxon>Spirochaetota</taxon>
        <taxon>Spirochaetia</taxon>
        <taxon>Leptospirales</taxon>
        <taxon>Leptospiraceae</taxon>
        <taxon>Leptospira</taxon>
    </lineage>
</organism>
<proteinExistence type="predicted"/>